<dbReference type="RefSeq" id="WP_061920593.1">
    <property type="nucleotide sequence ID" value="NZ_CP014635.1"/>
</dbReference>
<evidence type="ECO:0000256" key="1">
    <source>
        <dbReference type="SAM" id="MobiDB-lite"/>
    </source>
</evidence>
<reference evidence="2 3" key="1">
    <citation type="journal article" date="2016" name="Int. J. Syst. Evol. Microbiol.">
        <title>Resolving the Complexity of Human Skin Metagenomes Using Single-Molecule Sequencing.</title>
        <authorList>
            <consortium name="NISC Comparative Sequencing Program"/>
            <person name="Tsai Y.C."/>
            <person name="Conlan S."/>
            <person name="Deming C."/>
            <person name="Segre J.A."/>
            <person name="Kong H.H."/>
            <person name="Korlach J."/>
            <person name="Oh J."/>
        </authorList>
    </citation>
    <scope>NUCLEOTIDE SEQUENCE [LARGE SCALE GENOMIC DNA]</scope>
    <source>
        <strain evidence="2 3">1B08</strain>
    </source>
</reference>
<gene>
    <name evidence="2" type="ORF">WM41_0439</name>
</gene>
<feature type="region of interest" description="Disordered" evidence="1">
    <location>
        <begin position="33"/>
        <end position="87"/>
    </location>
</feature>
<name>A0ABR5VBF4_9CORY</name>
<evidence type="ECO:0000313" key="2">
    <source>
        <dbReference type="EMBL" id="KXU18906.1"/>
    </source>
</evidence>
<keyword evidence="3" id="KW-1185">Reference proteome</keyword>
<dbReference type="GO" id="GO:0003743">
    <property type="term" value="F:translation initiation factor activity"/>
    <property type="evidence" value="ECO:0007669"/>
    <property type="project" value="UniProtKB-KW"/>
</dbReference>
<evidence type="ECO:0000313" key="3">
    <source>
        <dbReference type="Proteomes" id="UP000070339"/>
    </source>
</evidence>
<accession>A0ABR5VBF4</accession>
<keyword evidence="2" id="KW-0648">Protein biosynthesis</keyword>
<proteinExistence type="predicted"/>
<dbReference type="EMBL" id="LTEB01000014">
    <property type="protein sequence ID" value="KXU18906.1"/>
    <property type="molecule type" value="Genomic_DNA"/>
</dbReference>
<comment type="caution">
    <text evidence="2">The sequence shown here is derived from an EMBL/GenBank/DDBJ whole genome shotgun (WGS) entry which is preliminary data.</text>
</comment>
<sequence>MAAVNDEFAEFARGFRERTAARLLEFEKAMAQAQDELEKSAEKATARARMNAGQAASASEPRQHSAFPAHGKRRGSGQIKSVLRRNQ</sequence>
<protein>
    <submittedName>
        <fullName evidence="2">Translation initiation factor IF-2</fullName>
    </submittedName>
</protein>
<organism evidence="2 3">
    <name type="scientific">Corynebacterium simulans</name>
    <dbReference type="NCBI Taxonomy" id="146827"/>
    <lineage>
        <taxon>Bacteria</taxon>
        <taxon>Bacillati</taxon>
        <taxon>Actinomycetota</taxon>
        <taxon>Actinomycetes</taxon>
        <taxon>Mycobacteriales</taxon>
        <taxon>Corynebacteriaceae</taxon>
        <taxon>Corynebacterium</taxon>
    </lineage>
</organism>
<keyword evidence="2" id="KW-0396">Initiation factor</keyword>
<feature type="compositionally biased region" description="Basic and acidic residues" evidence="1">
    <location>
        <begin position="36"/>
        <end position="45"/>
    </location>
</feature>
<dbReference type="Proteomes" id="UP000070339">
    <property type="component" value="Unassembled WGS sequence"/>
</dbReference>